<dbReference type="AlphaFoldDB" id="A0A3L8D6T2"/>
<evidence type="ECO:0000313" key="1">
    <source>
        <dbReference type="EMBL" id="RLU15753.1"/>
    </source>
</evidence>
<dbReference type="Proteomes" id="UP000279307">
    <property type="component" value="Chromosome 12"/>
</dbReference>
<proteinExistence type="predicted"/>
<accession>A0A3L8D6T2</accession>
<reference evidence="1" key="1">
    <citation type="journal article" date="2018" name="Genome Res.">
        <title>The genomic architecture and molecular evolution of ant odorant receptors.</title>
        <authorList>
            <person name="McKenzie S.K."/>
            <person name="Kronauer D.J.C."/>
        </authorList>
    </citation>
    <scope>NUCLEOTIDE SEQUENCE [LARGE SCALE GENOMIC DNA]</scope>
    <source>
        <strain evidence="1">Clonal line C1</strain>
    </source>
</reference>
<comment type="caution">
    <text evidence="1">The sequence shown here is derived from an EMBL/GenBank/DDBJ whole genome shotgun (WGS) entry which is preliminary data.</text>
</comment>
<organism evidence="1">
    <name type="scientific">Ooceraea biroi</name>
    <name type="common">Clonal raider ant</name>
    <name type="synonym">Cerapachys biroi</name>
    <dbReference type="NCBI Taxonomy" id="2015173"/>
    <lineage>
        <taxon>Eukaryota</taxon>
        <taxon>Metazoa</taxon>
        <taxon>Ecdysozoa</taxon>
        <taxon>Arthropoda</taxon>
        <taxon>Hexapoda</taxon>
        <taxon>Insecta</taxon>
        <taxon>Pterygota</taxon>
        <taxon>Neoptera</taxon>
        <taxon>Endopterygota</taxon>
        <taxon>Hymenoptera</taxon>
        <taxon>Apocrita</taxon>
        <taxon>Aculeata</taxon>
        <taxon>Formicoidea</taxon>
        <taxon>Formicidae</taxon>
        <taxon>Dorylinae</taxon>
        <taxon>Ooceraea</taxon>
    </lineage>
</organism>
<dbReference type="OrthoDB" id="7554513at2759"/>
<reference evidence="1" key="2">
    <citation type="submission" date="2018-07" db="EMBL/GenBank/DDBJ databases">
        <authorList>
            <person name="Mckenzie S.K."/>
            <person name="Kronauer D.J.C."/>
        </authorList>
    </citation>
    <scope>NUCLEOTIDE SEQUENCE</scope>
    <source>
        <strain evidence="1">Clonal line C1</strain>
    </source>
</reference>
<gene>
    <name evidence="1" type="ORF">DMN91_011509</name>
</gene>
<sequence>MIKPYGQKRYLRDHAIPMLHIPNTAADGASTSSTEIGTVAVVESSENAGGNSNFPTTCGTEHQITITTVPAVDVANLRRKIRRQKKLLYKRKNIINLHRQQKKKKKKTHRSDTWEEATTDLPQTQKLVLDMMYRNFHHASQESKDSNTAVVPRMLLDALLYNIYKGNRGNIHATQEIRMNQVTNVETYNEVSAFICVTFSKHVSSLCILSCIK</sequence>
<dbReference type="EMBL" id="QOIP01000012">
    <property type="protein sequence ID" value="RLU15753.1"/>
    <property type="molecule type" value="Genomic_DNA"/>
</dbReference>
<protein>
    <submittedName>
        <fullName evidence="1">Uncharacterized protein</fullName>
    </submittedName>
</protein>
<name>A0A3L8D6T2_OOCBI</name>